<dbReference type="SUPFAM" id="SSF56672">
    <property type="entry name" value="DNA/RNA polymerases"/>
    <property type="match status" value="1"/>
</dbReference>
<dbReference type="PANTHER" id="PTHR37984">
    <property type="entry name" value="PROTEIN CBG26694"/>
    <property type="match status" value="1"/>
</dbReference>
<reference evidence="4" key="1">
    <citation type="submission" date="2025-08" db="UniProtKB">
        <authorList>
            <consortium name="RefSeq"/>
        </authorList>
    </citation>
    <scope>IDENTIFICATION</scope>
    <source>
        <tissue evidence="4">White muscle</tissue>
    </source>
</reference>
<dbReference type="InterPro" id="IPR041577">
    <property type="entry name" value="RT_RNaseH_2"/>
</dbReference>
<dbReference type="RefSeq" id="XP_038839634.1">
    <property type="nucleotide sequence ID" value="XM_038983706.1"/>
</dbReference>
<dbReference type="Gene3D" id="3.10.20.370">
    <property type="match status" value="1"/>
</dbReference>
<protein>
    <submittedName>
        <fullName evidence="4">Uncharacterized protein LOC120037720</fullName>
    </submittedName>
</protein>
<name>A0A8U0U415_SALNM</name>
<sequence>MHYDPELPVKLACDASPYGCGAVLSHTLKDGSERPVAFASRTLNDAEKNYSQIDKEALALVWGVKTLHAYLYGKRFTGYGSPAVAFHCQSKERHSGNASSQVTAIRLVPSSHMNASSQVTTICLVPPSHMNASSQVTTICLVPPSHMYDSSQVTAIRLVPPSHMNASSQVTAICLVPPSHMYDSSQVTAICLVPPSHMNDSSQVTAIRLVPSSHMNASSQVTTICLVPPSHMNASSQVTTICLVPPSHMYDSSQVTAICLVPPSHMYDSSQVTAICLVPPSHMYVTEFKPSSLHTNADGLSRLPCTRERQRSVDAVDIFHTAQLEALPVTSTVIRKQETRKDVTLSKVFTYSMSGWPATGREELTPYFQRRNEITTYQGCLMWGMRVMIPQKCQHQVLQQLQEDTEL</sequence>
<dbReference type="Proteomes" id="UP000808372">
    <property type="component" value="Unplaced"/>
</dbReference>
<dbReference type="AlphaFoldDB" id="A0A8U0U415"/>
<dbReference type="CDD" id="cd09274">
    <property type="entry name" value="RNase_HI_RT_Ty3"/>
    <property type="match status" value="1"/>
</dbReference>
<feature type="domain" description="Reverse transcriptase/retrotransposon-derived protein RNase H-like" evidence="2">
    <location>
        <begin position="1"/>
        <end position="77"/>
    </location>
</feature>
<gene>
    <name evidence="4" type="primary">LOC120037720</name>
</gene>
<dbReference type="FunFam" id="3.10.20.370:FF:000001">
    <property type="entry name" value="Retrovirus-related Pol polyprotein from transposon 17.6-like protein"/>
    <property type="match status" value="1"/>
</dbReference>
<keyword evidence="3" id="KW-1185">Reference proteome</keyword>
<accession>A0A8U0U415</accession>
<keyword evidence="1" id="KW-0511">Multifunctional enzyme</keyword>
<proteinExistence type="predicted"/>
<dbReference type="KEGG" id="snh:120037720"/>
<evidence type="ECO:0000259" key="2">
    <source>
        <dbReference type="Pfam" id="PF17919"/>
    </source>
</evidence>
<dbReference type="GeneID" id="120037720"/>
<evidence type="ECO:0000313" key="4">
    <source>
        <dbReference type="RefSeq" id="XP_038839634.1"/>
    </source>
</evidence>
<evidence type="ECO:0000256" key="1">
    <source>
        <dbReference type="ARBA" id="ARBA00023268"/>
    </source>
</evidence>
<dbReference type="InterPro" id="IPR050951">
    <property type="entry name" value="Retrovirus_Pol_polyprotein"/>
</dbReference>
<dbReference type="PANTHER" id="PTHR37984:SF5">
    <property type="entry name" value="PROTEIN NYNRIN-LIKE"/>
    <property type="match status" value="1"/>
</dbReference>
<evidence type="ECO:0000313" key="3">
    <source>
        <dbReference type="Proteomes" id="UP000808372"/>
    </source>
</evidence>
<dbReference type="InterPro" id="IPR043502">
    <property type="entry name" value="DNA/RNA_pol_sf"/>
</dbReference>
<dbReference type="Pfam" id="PF17919">
    <property type="entry name" value="RT_RNaseH_2"/>
    <property type="match status" value="1"/>
</dbReference>
<organism evidence="3 4">
    <name type="scientific">Salvelinus namaycush</name>
    <name type="common">Lake trout</name>
    <name type="synonym">Salmo namaycush</name>
    <dbReference type="NCBI Taxonomy" id="8040"/>
    <lineage>
        <taxon>Eukaryota</taxon>
        <taxon>Metazoa</taxon>
        <taxon>Chordata</taxon>
        <taxon>Craniata</taxon>
        <taxon>Vertebrata</taxon>
        <taxon>Euteleostomi</taxon>
        <taxon>Actinopterygii</taxon>
        <taxon>Neopterygii</taxon>
        <taxon>Teleostei</taxon>
        <taxon>Protacanthopterygii</taxon>
        <taxon>Salmoniformes</taxon>
        <taxon>Salmonidae</taxon>
        <taxon>Salmoninae</taxon>
        <taxon>Salvelinus</taxon>
    </lineage>
</organism>